<organism evidence="4 5">
    <name type="scientific">Haloferula sargassicola</name>
    <dbReference type="NCBI Taxonomy" id="490096"/>
    <lineage>
        <taxon>Bacteria</taxon>
        <taxon>Pseudomonadati</taxon>
        <taxon>Verrucomicrobiota</taxon>
        <taxon>Verrucomicrobiia</taxon>
        <taxon>Verrucomicrobiales</taxon>
        <taxon>Verrucomicrobiaceae</taxon>
        <taxon>Haloferula</taxon>
    </lineage>
</organism>
<dbReference type="InterPro" id="IPR043129">
    <property type="entry name" value="ATPase_NBD"/>
</dbReference>
<dbReference type="InterPro" id="IPR048950">
    <property type="entry name" value="Ppx_GppA_C"/>
</dbReference>
<sequence length="528" mass="58419">MKGAPRHSQPLMSAPAPPESHPAPPPSVVIHIGASSVSMLIAEMLDDGTREPVDFLEQPAPLARDIFRHGEITGETIERIVTILEGFAATARENGIQLDHSVRAVATNILVEASNHERFLNRIRIACGLSVVPIDDGEMTRLIYLKTRRRLNDMPPMQRPKALVIHVGPGNTRALLFEDGAISRYTSYRMGAHRTREAIEGSHNGGPAMLRVIRESGSANLTQLRFDYVDVKVDALVLIGYEIQQIAGFLTDGKGASSQKQLRRVARQAAEMSDLEQVQHFQIDYQTAEALVSSLETNLAIAEALDTEQIYIPSSEYEKGLLLDLLVSANLTDSLDREVLRSARILSSRYQSDPSHGEHVGRISLHLFDQLQQLHGMGPHDALLLKVSAILHEVGTYVSPRAHHKHSEYIILNSEIFGLDRRDVTIIALVSRYHRHSGPKLDHPNYAALDPADRILVSKLAAILRVADALERTHAQRVRDIIVSHDKHRLSLRLPGVSDVAVERLAMQGKGDLFAEVFGLDVIIEDPA</sequence>
<accession>A0ABP9URG6</accession>
<dbReference type="SUPFAM" id="SSF53067">
    <property type="entry name" value="Actin-like ATPase domain"/>
    <property type="match status" value="2"/>
</dbReference>
<dbReference type="EMBL" id="BAABRI010000020">
    <property type="protein sequence ID" value="GAA5484032.1"/>
    <property type="molecule type" value="Genomic_DNA"/>
</dbReference>
<comment type="caution">
    <text evidence="4">The sequence shown here is derived from an EMBL/GenBank/DDBJ whole genome shotgun (WGS) entry which is preliminary data.</text>
</comment>
<feature type="domain" description="Ppx/GppA phosphatase N-terminal" evidence="2">
    <location>
        <begin position="68"/>
        <end position="326"/>
    </location>
</feature>
<name>A0ABP9URG6_9BACT</name>
<reference evidence="4 5" key="1">
    <citation type="submission" date="2024-02" db="EMBL/GenBank/DDBJ databases">
        <title>Haloferula sargassicola NBRC 104335.</title>
        <authorList>
            <person name="Ichikawa N."/>
            <person name="Katano-Makiyama Y."/>
            <person name="Hidaka K."/>
        </authorList>
    </citation>
    <scope>NUCLEOTIDE SEQUENCE [LARGE SCALE GENOMIC DNA]</scope>
    <source>
        <strain evidence="4 5">NBRC 104335</strain>
    </source>
</reference>
<evidence type="ECO:0000256" key="1">
    <source>
        <dbReference type="SAM" id="MobiDB-lite"/>
    </source>
</evidence>
<proteinExistence type="predicted"/>
<dbReference type="Pfam" id="PF21447">
    <property type="entry name" value="Ppx-GppA_III"/>
    <property type="match status" value="1"/>
</dbReference>
<feature type="domain" description="Ppx/GppA phosphatase C-terminal" evidence="3">
    <location>
        <begin position="341"/>
        <end position="478"/>
    </location>
</feature>
<evidence type="ECO:0000313" key="5">
    <source>
        <dbReference type="Proteomes" id="UP001476282"/>
    </source>
</evidence>
<dbReference type="InterPro" id="IPR050273">
    <property type="entry name" value="GppA/Ppx_hydrolase"/>
</dbReference>
<protein>
    <submittedName>
        <fullName evidence="4">Exopolyphosphatase</fullName>
    </submittedName>
</protein>
<evidence type="ECO:0000259" key="3">
    <source>
        <dbReference type="Pfam" id="PF21447"/>
    </source>
</evidence>
<dbReference type="SUPFAM" id="SSF109604">
    <property type="entry name" value="HD-domain/PDEase-like"/>
    <property type="match status" value="1"/>
</dbReference>
<dbReference type="Gene3D" id="3.30.420.40">
    <property type="match status" value="1"/>
</dbReference>
<dbReference type="InterPro" id="IPR003695">
    <property type="entry name" value="Ppx_GppA_N"/>
</dbReference>
<dbReference type="Proteomes" id="UP001476282">
    <property type="component" value="Unassembled WGS sequence"/>
</dbReference>
<dbReference type="Gene3D" id="3.30.420.150">
    <property type="entry name" value="Exopolyphosphatase. Domain 2"/>
    <property type="match status" value="1"/>
</dbReference>
<feature type="region of interest" description="Disordered" evidence="1">
    <location>
        <begin position="1"/>
        <end position="26"/>
    </location>
</feature>
<dbReference type="Pfam" id="PF02541">
    <property type="entry name" value="Ppx-GppA"/>
    <property type="match status" value="1"/>
</dbReference>
<dbReference type="Gene3D" id="1.10.3210.10">
    <property type="entry name" value="Hypothetical protein af1432"/>
    <property type="match status" value="1"/>
</dbReference>
<evidence type="ECO:0000259" key="2">
    <source>
        <dbReference type="Pfam" id="PF02541"/>
    </source>
</evidence>
<evidence type="ECO:0000313" key="4">
    <source>
        <dbReference type="EMBL" id="GAA5484032.1"/>
    </source>
</evidence>
<keyword evidence="5" id="KW-1185">Reference proteome</keyword>
<dbReference type="PANTHER" id="PTHR30005:SF0">
    <property type="entry name" value="RETROGRADE REGULATION PROTEIN 2"/>
    <property type="match status" value="1"/>
</dbReference>
<feature type="compositionally biased region" description="Pro residues" evidence="1">
    <location>
        <begin position="15"/>
        <end position="26"/>
    </location>
</feature>
<gene>
    <name evidence="4" type="primary">ppx</name>
    <name evidence="4" type="ORF">Hsar01_03270</name>
</gene>
<dbReference type="PANTHER" id="PTHR30005">
    <property type="entry name" value="EXOPOLYPHOSPHATASE"/>
    <property type="match status" value="1"/>
</dbReference>